<dbReference type="AlphaFoldDB" id="A0A7Y0L2D7"/>
<name>A0A7Y0L2D7_9FIRM</name>
<keyword evidence="2" id="KW-1185">Reference proteome</keyword>
<proteinExistence type="predicted"/>
<dbReference type="SUPFAM" id="SSF46785">
    <property type="entry name" value="Winged helix' DNA-binding domain"/>
    <property type="match status" value="1"/>
</dbReference>
<evidence type="ECO:0000313" key="2">
    <source>
        <dbReference type="Proteomes" id="UP000533476"/>
    </source>
</evidence>
<dbReference type="RefSeq" id="WP_169096144.1">
    <property type="nucleotide sequence ID" value="NZ_JABBVZ010000004.1"/>
</dbReference>
<sequence>MYSPLANRLDLLVQRYREAIVKKRLTPGTVLSAESEAKVLNVPASLVRNAFRHLANMGLVELSAGGQATVKANNILSLQSLEFTLTRRRA</sequence>
<reference evidence="1 2" key="1">
    <citation type="submission" date="2020-04" db="EMBL/GenBank/DDBJ databases">
        <authorList>
            <person name="Zhang R."/>
            <person name="Schippers A."/>
        </authorList>
    </citation>
    <scope>NUCLEOTIDE SEQUENCE [LARGE SCALE GENOMIC DNA]</scope>
    <source>
        <strain evidence="1 2">DSM 109850</strain>
    </source>
</reference>
<gene>
    <name evidence="1" type="ORF">HIJ39_01945</name>
</gene>
<comment type="caution">
    <text evidence="1">The sequence shown here is derived from an EMBL/GenBank/DDBJ whole genome shotgun (WGS) entry which is preliminary data.</text>
</comment>
<accession>A0A7Y0L2D7</accession>
<organism evidence="1 2">
    <name type="scientific">Sulfobacillus harzensis</name>
    <dbReference type="NCBI Taxonomy" id="2729629"/>
    <lineage>
        <taxon>Bacteria</taxon>
        <taxon>Bacillati</taxon>
        <taxon>Bacillota</taxon>
        <taxon>Clostridia</taxon>
        <taxon>Eubacteriales</taxon>
        <taxon>Clostridiales Family XVII. Incertae Sedis</taxon>
        <taxon>Sulfobacillus</taxon>
    </lineage>
</organism>
<dbReference type="Proteomes" id="UP000533476">
    <property type="component" value="Unassembled WGS sequence"/>
</dbReference>
<dbReference type="EMBL" id="JABBVZ010000004">
    <property type="protein sequence ID" value="NMP21120.1"/>
    <property type="molecule type" value="Genomic_DNA"/>
</dbReference>
<evidence type="ECO:0000313" key="1">
    <source>
        <dbReference type="EMBL" id="NMP21120.1"/>
    </source>
</evidence>
<dbReference type="InterPro" id="IPR036390">
    <property type="entry name" value="WH_DNA-bd_sf"/>
</dbReference>
<protein>
    <submittedName>
        <fullName evidence="1">GntR family transcriptional regulator</fullName>
    </submittedName>
</protein>
<dbReference type="InterPro" id="IPR036388">
    <property type="entry name" value="WH-like_DNA-bd_sf"/>
</dbReference>
<dbReference type="Gene3D" id="1.10.10.10">
    <property type="entry name" value="Winged helix-like DNA-binding domain superfamily/Winged helix DNA-binding domain"/>
    <property type="match status" value="1"/>
</dbReference>